<accession>A0ABU9CYP3</accession>
<evidence type="ECO:0000256" key="1">
    <source>
        <dbReference type="ARBA" id="ARBA00009580"/>
    </source>
</evidence>
<feature type="domain" description="Tyrosine specific protein phosphatases" evidence="2">
    <location>
        <begin position="132"/>
        <end position="175"/>
    </location>
</feature>
<evidence type="ECO:0000259" key="2">
    <source>
        <dbReference type="PROSITE" id="PS50056"/>
    </source>
</evidence>
<protein>
    <submittedName>
        <fullName evidence="3">Tyrosine-protein phosphatase</fullName>
        <ecNumber evidence="3">3.1.3.48</ecNumber>
    </submittedName>
</protein>
<dbReference type="PANTHER" id="PTHR31126:SF1">
    <property type="entry name" value="TYROSINE SPECIFIC PROTEIN PHOSPHATASES DOMAIN-CONTAINING PROTEIN"/>
    <property type="match status" value="1"/>
</dbReference>
<comment type="caution">
    <text evidence="3">The sequence shown here is derived from an EMBL/GenBank/DDBJ whole genome shotgun (WGS) entry which is preliminary data.</text>
</comment>
<dbReference type="Pfam" id="PF13350">
    <property type="entry name" value="Y_phosphatase3"/>
    <property type="match status" value="1"/>
</dbReference>
<evidence type="ECO:0000313" key="4">
    <source>
        <dbReference type="Proteomes" id="UP001456513"/>
    </source>
</evidence>
<gene>
    <name evidence="3" type="ORF">AABD04_16715</name>
</gene>
<dbReference type="EMBL" id="JBBPCN010000001">
    <property type="protein sequence ID" value="MEK8072487.1"/>
    <property type="molecule type" value="Genomic_DNA"/>
</dbReference>
<name>A0ABU9CYP3_9NOCA</name>
<dbReference type="InterPro" id="IPR000387">
    <property type="entry name" value="Tyr_Pase_dom"/>
</dbReference>
<dbReference type="RefSeq" id="WP_341441852.1">
    <property type="nucleotide sequence ID" value="NZ_JBBPCN010000001.1"/>
</dbReference>
<dbReference type="EC" id="3.1.3.48" evidence="3"/>
<organism evidence="3 4">
    <name type="scientific">Rhodococcus navarretei</name>
    <dbReference type="NCBI Taxonomy" id="3128981"/>
    <lineage>
        <taxon>Bacteria</taxon>
        <taxon>Bacillati</taxon>
        <taxon>Actinomycetota</taxon>
        <taxon>Actinomycetes</taxon>
        <taxon>Mycobacteriales</taxon>
        <taxon>Nocardiaceae</taxon>
        <taxon>Rhodococcus</taxon>
    </lineage>
</organism>
<dbReference type="InterPro" id="IPR026893">
    <property type="entry name" value="Tyr/Ser_Pase_IphP-type"/>
</dbReference>
<dbReference type="PROSITE" id="PS50056">
    <property type="entry name" value="TYR_PHOSPHATASE_2"/>
    <property type="match status" value="1"/>
</dbReference>
<dbReference type="Gene3D" id="3.90.190.10">
    <property type="entry name" value="Protein tyrosine phosphatase superfamily"/>
    <property type="match status" value="1"/>
</dbReference>
<dbReference type="PANTHER" id="PTHR31126">
    <property type="entry name" value="TYROSINE-PROTEIN PHOSPHATASE"/>
    <property type="match status" value="1"/>
</dbReference>
<dbReference type="SUPFAM" id="SSF52799">
    <property type="entry name" value="(Phosphotyrosine protein) phosphatases II"/>
    <property type="match status" value="1"/>
</dbReference>
<sequence>MPDARAHDQFALDGAWNFRDLGGARTADGATIRPGLFYRASELSALTESGQRTVGDLGIRTVLDFRSGSEIDRSGADRVPAGVESISVPFEIVRGVRAPHEAPLQDEQSQVEYMMRAYASFSALDGASHAIKRVIDAVVERRGGVLVHCAAGKDRAGWTVATVLRAAGVSENDIVADYLRSNDGIEPLLSHVRRTWVGATDEKTQPTEAILGVRESYLEHGWASMESNHGSFDGYLTHLGIDTTLRRRLTAALVDG</sequence>
<keyword evidence="3" id="KW-0378">Hydrolase</keyword>
<evidence type="ECO:0000313" key="3">
    <source>
        <dbReference type="EMBL" id="MEK8072487.1"/>
    </source>
</evidence>
<dbReference type="Proteomes" id="UP001456513">
    <property type="component" value="Unassembled WGS sequence"/>
</dbReference>
<dbReference type="GO" id="GO:0004725">
    <property type="term" value="F:protein tyrosine phosphatase activity"/>
    <property type="evidence" value="ECO:0007669"/>
    <property type="project" value="UniProtKB-EC"/>
</dbReference>
<comment type="similarity">
    <text evidence="1">Belongs to the protein-tyrosine phosphatase family.</text>
</comment>
<dbReference type="InterPro" id="IPR029021">
    <property type="entry name" value="Prot-tyrosine_phosphatase-like"/>
</dbReference>
<proteinExistence type="inferred from homology"/>
<reference evidence="3 4" key="1">
    <citation type="submission" date="2024-03" db="EMBL/GenBank/DDBJ databases">
        <title>Rhodococcus navarretei sp. nov. and Pseudarthrobacter quantumdoti sp. nov., two new species with the ability to biosynthesize Quantum Dots isolated from soil samples at Union Glacier, Antarctica.</title>
        <authorList>
            <person name="Vargas M."/>
        </authorList>
    </citation>
    <scope>NUCLEOTIDE SEQUENCE [LARGE SCALE GENOMIC DNA]</scope>
    <source>
        <strain evidence="3 4">EXRC-4A-4</strain>
    </source>
</reference>
<keyword evidence="4" id="KW-1185">Reference proteome</keyword>